<proteinExistence type="predicted"/>
<protein>
    <submittedName>
        <fullName evidence="1">Uncharacterized protein</fullName>
    </submittedName>
</protein>
<comment type="caution">
    <text evidence="1">The sequence shown here is derived from an EMBL/GenBank/DDBJ whole genome shotgun (WGS) entry which is preliminary data.</text>
</comment>
<name>A0A6L2KGE1_TANCI</name>
<dbReference type="AlphaFoldDB" id="A0A6L2KGE1"/>
<dbReference type="Pfam" id="PF14009">
    <property type="entry name" value="PADRE"/>
    <property type="match status" value="1"/>
</dbReference>
<dbReference type="PANTHER" id="PTHR33148">
    <property type="entry name" value="PLASTID MOVEMENT IMPAIRED PROTEIN-RELATED"/>
    <property type="match status" value="1"/>
</dbReference>
<reference evidence="1" key="1">
    <citation type="journal article" date="2019" name="Sci. Rep.">
        <title>Draft genome of Tanacetum cinerariifolium, the natural source of mosquito coil.</title>
        <authorList>
            <person name="Yamashiro T."/>
            <person name="Shiraishi A."/>
            <person name="Satake H."/>
            <person name="Nakayama K."/>
        </authorList>
    </citation>
    <scope>NUCLEOTIDE SEQUENCE</scope>
</reference>
<dbReference type="EMBL" id="BKCJ010002436">
    <property type="protein sequence ID" value="GEU48548.1"/>
    <property type="molecule type" value="Genomic_DNA"/>
</dbReference>
<accession>A0A6L2KGE1</accession>
<sequence>MTPSGQVLEFSSTKPVSDVLQNFPGHGVFRRDQLLWPLDHRELLVGGRLYYLFPLAEDEKDQTMKENVSSGLEPVRVSGGVAELEPVRMSTSAVALQLVTKNLSDGSGFEVLPAPRKGVWKVKLVINTKQLEDILSEEVNTEALIEQMRIAAGSAASSMKVGQRQSKGYWGLNLKPIFCNVMNKIVVDDSSSPNINSPAALLFLSIETGHVVLNTPQTMDDDIYKSGQPTHHLAMEGPLKSNRYMLLLIPVPRS</sequence>
<dbReference type="InterPro" id="IPR025322">
    <property type="entry name" value="PADRE_dom"/>
</dbReference>
<dbReference type="PANTHER" id="PTHR33148:SF33">
    <property type="entry name" value="DUF4228 DOMAIN PROTEIN"/>
    <property type="match status" value="1"/>
</dbReference>
<evidence type="ECO:0000313" key="1">
    <source>
        <dbReference type="EMBL" id="GEU48548.1"/>
    </source>
</evidence>
<gene>
    <name evidence="1" type="ORF">Tci_020526</name>
</gene>
<organism evidence="1">
    <name type="scientific">Tanacetum cinerariifolium</name>
    <name type="common">Dalmatian daisy</name>
    <name type="synonym">Chrysanthemum cinerariifolium</name>
    <dbReference type="NCBI Taxonomy" id="118510"/>
    <lineage>
        <taxon>Eukaryota</taxon>
        <taxon>Viridiplantae</taxon>
        <taxon>Streptophyta</taxon>
        <taxon>Embryophyta</taxon>
        <taxon>Tracheophyta</taxon>
        <taxon>Spermatophyta</taxon>
        <taxon>Magnoliopsida</taxon>
        <taxon>eudicotyledons</taxon>
        <taxon>Gunneridae</taxon>
        <taxon>Pentapetalae</taxon>
        <taxon>asterids</taxon>
        <taxon>campanulids</taxon>
        <taxon>Asterales</taxon>
        <taxon>Asteraceae</taxon>
        <taxon>Asteroideae</taxon>
        <taxon>Anthemideae</taxon>
        <taxon>Anthemidinae</taxon>
        <taxon>Tanacetum</taxon>
    </lineage>
</organism>